<name>A0A1Y5U4F2_9PROT</name>
<dbReference type="EMBL" id="FWFR01000006">
    <property type="protein sequence ID" value="SLN77033.1"/>
    <property type="molecule type" value="Genomic_DNA"/>
</dbReference>
<dbReference type="InParanoid" id="A0A1Y5U4F2"/>
<evidence type="ECO:0000256" key="1">
    <source>
        <dbReference type="SAM" id="MobiDB-lite"/>
    </source>
</evidence>
<keyword evidence="3" id="KW-1185">Reference proteome</keyword>
<dbReference type="OrthoDB" id="7206991at2"/>
<evidence type="ECO:0000313" key="3">
    <source>
        <dbReference type="Proteomes" id="UP000193200"/>
    </source>
</evidence>
<gene>
    <name evidence="2" type="ORF">OCH7691_04254</name>
</gene>
<dbReference type="Pfam" id="PF11994">
    <property type="entry name" value="DUF3489"/>
    <property type="match status" value="1"/>
</dbReference>
<dbReference type="Proteomes" id="UP000193200">
    <property type="component" value="Unassembled WGS sequence"/>
</dbReference>
<dbReference type="RefSeq" id="WP_085885594.1">
    <property type="nucleotide sequence ID" value="NZ_FWFR01000006.1"/>
</dbReference>
<evidence type="ECO:0008006" key="4">
    <source>
        <dbReference type="Google" id="ProtNLM"/>
    </source>
</evidence>
<proteinExistence type="predicted"/>
<organism evidence="2 3">
    <name type="scientific">Oceanibacterium hippocampi</name>
    <dbReference type="NCBI Taxonomy" id="745714"/>
    <lineage>
        <taxon>Bacteria</taxon>
        <taxon>Pseudomonadati</taxon>
        <taxon>Pseudomonadota</taxon>
        <taxon>Alphaproteobacteria</taxon>
        <taxon>Sneathiellales</taxon>
        <taxon>Sneathiellaceae</taxon>
        <taxon>Oceanibacterium</taxon>
    </lineage>
</organism>
<evidence type="ECO:0000313" key="2">
    <source>
        <dbReference type="EMBL" id="SLN77033.1"/>
    </source>
</evidence>
<reference evidence="2 3" key="1">
    <citation type="submission" date="2017-03" db="EMBL/GenBank/DDBJ databases">
        <authorList>
            <person name="Afonso C.L."/>
            <person name="Miller P.J."/>
            <person name="Scott M.A."/>
            <person name="Spackman E."/>
            <person name="Goraichik I."/>
            <person name="Dimitrov K.M."/>
            <person name="Suarez D.L."/>
            <person name="Swayne D.E."/>
        </authorList>
    </citation>
    <scope>NUCLEOTIDE SEQUENCE [LARGE SCALE GENOMIC DNA]</scope>
    <source>
        <strain evidence="2 3">CECT 7691</strain>
    </source>
</reference>
<dbReference type="AlphaFoldDB" id="A0A1Y5U4F2"/>
<protein>
    <recommendedName>
        <fullName evidence="4">DUF3489 domain-containing protein</fullName>
    </recommendedName>
</protein>
<feature type="region of interest" description="Disordered" evidence="1">
    <location>
        <begin position="91"/>
        <end position="121"/>
    </location>
</feature>
<feature type="compositionally biased region" description="Low complexity" evidence="1">
    <location>
        <begin position="91"/>
        <end position="104"/>
    </location>
</feature>
<accession>A0A1Y5U4F2</accession>
<dbReference type="InterPro" id="IPR021880">
    <property type="entry name" value="DUF3489"/>
</dbReference>
<sequence>MPRLTDTQLVILSTAAQRADRAILPPPKSLRLNKGAVTSVLKSLIRKGLAEERPAAAGAGVWREEKDGSRLTLVIAEAGLAAIGVDAAKPADAPKTKVKATAKAPRTQAAKPPANDAPRPGTKQALLVDLLKRKSGVTLDEAVEATGWQPHSVRGAISGTLHKKLGLSVSSEKVEGRGRVYRIAAQA</sequence>